<evidence type="ECO:0000313" key="3">
    <source>
        <dbReference type="Proteomes" id="UP000228945"/>
    </source>
</evidence>
<dbReference type="InterPro" id="IPR016032">
    <property type="entry name" value="Sig_transdc_resp-reg_C-effctor"/>
</dbReference>
<keyword evidence="3" id="KW-1185">Reference proteome</keyword>
<dbReference type="AlphaFoldDB" id="A0A2D2AY47"/>
<protein>
    <recommendedName>
        <fullName evidence="1">HTH luxR-type domain-containing protein</fullName>
    </recommendedName>
</protein>
<accession>A0A2D2AY47</accession>
<organism evidence="2 3">
    <name type="scientific">Caulobacter mirabilis</name>
    <dbReference type="NCBI Taxonomy" id="69666"/>
    <lineage>
        <taxon>Bacteria</taxon>
        <taxon>Pseudomonadati</taxon>
        <taxon>Pseudomonadota</taxon>
        <taxon>Alphaproteobacteria</taxon>
        <taxon>Caulobacterales</taxon>
        <taxon>Caulobacteraceae</taxon>
        <taxon>Caulobacter</taxon>
    </lineage>
</organism>
<dbReference type="SMART" id="SM00421">
    <property type="entry name" value="HTH_LUXR"/>
    <property type="match status" value="1"/>
</dbReference>
<dbReference type="Gene3D" id="1.10.10.10">
    <property type="entry name" value="Winged helix-like DNA-binding domain superfamily/Winged helix DNA-binding domain"/>
    <property type="match status" value="1"/>
</dbReference>
<dbReference type="InterPro" id="IPR000792">
    <property type="entry name" value="Tscrpt_reg_LuxR_C"/>
</dbReference>
<dbReference type="GO" id="GO:0006355">
    <property type="term" value="P:regulation of DNA-templated transcription"/>
    <property type="evidence" value="ECO:0007669"/>
    <property type="project" value="InterPro"/>
</dbReference>
<dbReference type="KEGG" id="cmb:CSW64_11085"/>
<name>A0A2D2AY47_9CAUL</name>
<evidence type="ECO:0000313" key="2">
    <source>
        <dbReference type="EMBL" id="ATQ42912.1"/>
    </source>
</evidence>
<dbReference type="Proteomes" id="UP000228945">
    <property type="component" value="Chromosome"/>
</dbReference>
<dbReference type="SUPFAM" id="SSF46894">
    <property type="entry name" value="C-terminal effector domain of the bipartite response regulators"/>
    <property type="match status" value="1"/>
</dbReference>
<dbReference type="EMBL" id="CP024201">
    <property type="protein sequence ID" value="ATQ42912.1"/>
    <property type="molecule type" value="Genomic_DNA"/>
</dbReference>
<reference evidence="2 3" key="1">
    <citation type="submission" date="2017-10" db="EMBL/GenBank/DDBJ databases">
        <title>Genome sequence of Caulobacter mirabilis FWC38.</title>
        <authorList>
            <person name="Fiebig A."/>
            <person name="Crosson S."/>
        </authorList>
    </citation>
    <scope>NUCLEOTIDE SEQUENCE [LARGE SCALE GENOMIC DNA]</scope>
    <source>
        <strain evidence="2 3">FWC 38</strain>
    </source>
</reference>
<feature type="domain" description="HTH luxR-type" evidence="1">
    <location>
        <begin position="270"/>
        <end position="327"/>
    </location>
</feature>
<evidence type="ECO:0000259" key="1">
    <source>
        <dbReference type="SMART" id="SM00421"/>
    </source>
</evidence>
<gene>
    <name evidence="2" type="ORF">CSW64_11085</name>
</gene>
<dbReference type="InterPro" id="IPR036388">
    <property type="entry name" value="WH-like_DNA-bd_sf"/>
</dbReference>
<proteinExistence type="predicted"/>
<sequence length="335" mass="36284">MMLFGHENGRPTSALTFHRNFADGDVRAYAEHFVDTSPYVERGLTKLPVGRARLSEAVISNDDLARTEFYNDFIRARGLGCYAAGVIIERNQRRSVALSLADHKDDADRRQGQLRLLDLLTPHIARAFRLHGLLDRERQQGRAALLVFETWAHAALLLSSDGRLVTMNRAAEQMAALRDGIALSRDGRLRATTETANAALDQAIFACAAGGPHIAVNGLALPRLSGGFLNAMISPLPQGAECDGALGKVLVILVDADAERRTPIQWITTRYGLAPAEARLAALLVQGDTLAEAASALGIKLSTARTRLKAVQAKTGCHRQADLVRLALSMPVLRS</sequence>
<dbReference type="GO" id="GO:0003677">
    <property type="term" value="F:DNA binding"/>
    <property type="evidence" value="ECO:0007669"/>
    <property type="project" value="InterPro"/>
</dbReference>